<dbReference type="RefSeq" id="WP_074763212.1">
    <property type="nucleotide sequence ID" value="NZ_FNKP01000001.1"/>
</dbReference>
<evidence type="ECO:0000313" key="1">
    <source>
        <dbReference type="EMBL" id="SDQ32531.1"/>
    </source>
</evidence>
<dbReference type="AlphaFoldDB" id="A0A1H0ZZ65"/>
<dbReference type="Gene3D" id="3.40.50.11010">
    <property type="match status" value="1"/>
</dbReference>
<dbReference type="SUPFAM" id="SSF53756">
    <property type="entry name" value="UDP-Glycosyltransferase/glycogen phosphorylase"/>
    <property type="match status" value="1"/>
</dbReference>
<dbReference type="GO" id="GO:0016740">
    <property type="term" value="F:transferase activity"/>
    <property type="evidence" value="ECO:0007669"/>
    <property type="project" value="UniProtKB-KW"/>
</dbReference>
<dbReference type="PANTHER" id="PTHR12526">
    <property type="entry name" value="GLYCOSYLTRANSFERASE"/>
    <property type="match status" value="1"/>
</dbReference>
<keyword evidence="2" id="KW-1185">Reference proteome</keyword>
<proteinExistence type="predicted"/>
<name>A0A1H0ZZ65_9BURK</name>
<dbReference type="EMBL" id="FNKP01000001">
    <property type="protein sequence ID" value="SDQ32531.1"/>
    <property type="molecule type" value="Genomic_DNA"/>
</dbReference>
<evidence type="ECO:0000313" key="2">
    <source>
        <dbReference type="Proteomes" id="UP000183487"/>
    </source>
</evidence>
<gene>
    <name evidence="1" type="ORF">SAMN05443245_0922</name>
</gene>
<accession>A0A1H0ZZ65</accession>
<keyword evidence="1" id="KW-0808">Transferase</keyword>
<dbReference type="PANTHER" id="PTHR12526:SF630">
    <property type="entry name" value="GLYCOSYLTRANSFERASE"/>
    <property type="match status" value="1"/>
</dbReference>
<sequence>MVDAQVDAQAKSAVLAAQDCVLFSTADWDEPYWTNKQHTASILAARGWRVLYVESVGFRSPKVGSGRDWKRLWRRLWRGVQSLVLGPPRRADNIWVLSPLMVPAGHHLPFVSALNQALLRFSVTRFARSQRFNKPVVWTYHPYMLDSIATLPRGPLVYHCVDDIAEIPGVDVVAFRTAQQALVERCEAVFTTAMSLKDVCLPFNPNTHFFGNVVDDTHFGLAHTGDTAAALPAELAAIPEPRLVYHGVLSDFKVDFPLLLQTAKARPHWQWVIIGEEREGQRSELFAELSRLPNVHRLGYRPYEVLPQYLRGMQVGVLPTLLNDYTRSMFPMKFYEYLAAGLPVVATPLDFAKEPRAGLEVGGDAGAFIAAIEKQLARGKLSADEARDAVGENTWEARLDKMLAITFRRTDPGGTGKPASLDALA</sequence>
<dbReference type="Gene3D" id="3.40.50.2000">
    <property type="entry name" value="Glycogen Phosphorylase B"/>
    <property type="match status" value="1"/>
</dbReference>
<dbReference type="Proteomes" id="UP000183487">
    <property type="component" value="Unassembled WGS sequence"/>
</dbReference>
<organism evidence="1 2">
    <name type="scientific">Paraburkholderia fungorum</name>
    <dbReference type="NCBI Taxonomy" id="134537"/>
    <lineage>
        <taxon>Bacteria</taxon>
        <taxon>Pseudomonadati</taxon>
        <taxon>Pseudomonadota</taxon>
        <taxon>Betaproteobacteria</taxon>
        <taxon>Burkholderiales</taxon>
        <taxon>Burkholderiaceae</taxon>
        <taxon>Paraburkholderia</taxon>
    </lineage>
</organism>
<protein>
    <submittedName>
        <fullName evidence="1">Glycosyltransferase involved in cell wall bisynthesis</fullName>
    </submittedName>
</protein>
<dbReference type="Pfam" id="PF13692">
    <property type="entry name" value="Glyco_trans_1_4"/>
    <property type="match status" value="1"/>
</dbReference>
<reference evidence="2" key="1">
    <citation type="submission" date="2016-10" db="EMBL/GenBank/DDBJ databases">
        <authorList>
            <person name="Varghese N."/>
        </authorList>
    </citation>
    <scope>NUCLEOTIDE SEQUENCE [LARGE SCALE GENOMIC DNA]</scope>
    <source>
        <strain evidence="2">GAS106B</strain>
    </source>
</reference>